<feature type="domain" description="FIST" evidence="1">
    <location>
        <begin position="32"/>
        <end position="227"/>
    </location>
</feature>
<dbReference type="KEGG" id="drt:Dret_2305"/>
<accession>C8X592</accession>
<dbReference type="PANTHER" id="PTHR40252">
    <property type="entry name" value="BLR0328 PROTEIN"/>
    <property type="match status" value="1"/>
</dbReference>
<dbReference type="STRING" id="485915.Dret_2305"/>
<reference evidence="3 4" key="2">
    <citation type="journal article" date="2010" name="Stand. Genomic Sci.">
        <title>Complete genome sequence of Desulfohalobium retbaense type strain (HR(100)).</title>
        <authorList>
            <person name="Spring S."/>
            <person name="Nolan M."/>
            <person name="Lapidus A."/>
            <person name="Glavina Del Rio T."/>
            <person name="Copeland A."/>
            <person name="Tice H."/>
            <person name="Cheng J.F."/>
            <person name="Lucas S."/>
            <person name="Land M."/>
            <person name="Chen F."/>
            <person name="Bruce D."/>
            <person name="Goodwin L."/>
            <person name="Pitluck S."/>
            <person name="Ivanova N."/>
            <person name="Mavromatis K."/>
            <person name="Mikhailova N."/>
            <person name="Pati A."/>
            <person name="Chen A."/>
            <person name="Palaniappan K."/>
            <person name="Hauser L."/>
            <person name="Chang Y.J."/>
            <person name="Jeffries C.D."/>
            <person name="Munk C."/>
            <person name="Kiss H."/>
            <person name="Chain P."/>
            <person name="Han C."/>
            <person name="Brettin T."/>
            <person name="Detter J.C."/>
            <person name="Schuler E."/>
            <person name="Goker M."/>
            <person name="Rohde M."/>
            <person name="Bristow J."/>
            <person name="Eisen J.A."/>
            <person name="Markowitz V."/>
            <person name="Hugenholtz P."/>
            <person name="Kyrpides N.C."/>
            <person name="Klenk H.P."/>
        </authorList>
    </citation>
    <scope>NUCLEOTIDE SEQUENCE [LARGE SCALE GENOMIC DNA]</scope>
    <source>
        <strain evidence="3 4">DSM 5692</strain>
    </source>
</reference>
<dbReference type="SMART" id="SM01204">
    <property type="entry name" value="FIST_C"/>
    <property type="match status" value="1"/>
</dbReference>
<dbReference type="AlphaFoldDB" id="C8X592"/>
<dbReference type="InterPro" id="IPR019494">
    <property type="entry name" value="FIST_C"/>
</dbReference>
<dbReference type="SMART" id="SM00897">
    <property type="entry name" value="FIST"/>
    <property type="match status" value="1"/>
</dbReference>
<dbReference type="PANTHER" id="PTHR40252:SF2">
    <property type="entry name" value="BLR0328 PROTEIN"/>
    <property type="match status" value="1"/>
</dbReference>
<evidence type="ECO:0000313" key="4">
    <source>
        <dbReference type="Proteomes" id="UP000001052"/>
    </source>
</evidence>
<organism evidence="3 4">
    <name type="scientific">Desulfohalobium retbaense (strain ATCC 49708 / DSM 5692 / JCM 16813 / HR100)</name>
    <dbReference type="NCBI Taxonomy" id="485915"/>
    <lineage>
        <taxon>Bacteria</taxon>
        <taxon>Pseudomonadati</taxon>
        <taxon>Thermodesulfobacteriota</taxon>
        <taxon>Desulfovibrionia</taxon>
        <taxon>Desulfovibrionales</taxon>
        <taxon>Desulfohalobiaceae</taxon>
        <taxon>Desulfohalobium</taxon>
    </lineage>
</organism>
<dbReference type="Proteomes" id="UP000001052">
    <property type="component" value="Chromosome"/>
</dbReference>
<dbReference type="HOGENOM" id="CLU_052774_2_0_7"/>
<protein>
    <recommendedName>
        <fullName evidence="5">FIST C domain protein</fullName>
    </recommendedName>
</protein>
<evidence type="ECO:0000313" key="3">
    <source>
        <dbReference type="EMBL" id="ACV69589.1"/>
    </source>
</evidence>
<dbReference type="eggNOG" id="COG3287">
    <property type="taxonomic scope" value="Bacteria"/>
</dbReference>
<dbReference type="RefSeq" id="WP_015752728.1">
    <property type="nucleotide sequence ID" value="NC_013223.1"/>
</dbReference>
<sequence length="389" mass="41735">MRMVNGQAEGTDPLQTATKVIDQCKQEVGTDAPSLALVFTSMLDADLESVLSRIAQAFPDTPLLGCTTDGEFSNVRGVSEDSLVLSLLCSSRMEIAVGIGDALSTNTRGAVRRAARQARHKLKGEPKLCLALPDGLHSFTNPVAECLGEEFGPNVPVLGGTAGDDFRIEQTFQFVNGEIYTDAVGLLLFGEGVRFGYGLASGWTPVGPTHTVTQSTGSGVTRVDGQDIFSLYKDYLGVQHLDIGEISPFSIALYDESSQSYYFRAPAHVDDQNEILFFAGQVPEETQFKMTAFGRDAIAQAAQQAAQQALSNYPGSQPDAILSFSCASRKQILGTRIAEEQHHLGGVFGPETPFAGFYTYGEIAPLVQNSLPFFHNGSVITICLGEEEA</sequence>
<name>C8X592_DESRD</name>
<evidence type="ECO:0000259" key="1">
    <source>
        <dbReference type="SMART" id="SM00897"/>
    </source>
</evidence>
<evidence type="ECO:0000259" key="2">
    <source>
        <dbReference type="SMART" id="SM01204"/>
    </source>
</evidence>
<dbReference type="EMBL" id="CP001734">
    <property type="protein sequence ID" value="ACV69589.1"/>
    <property type="molecule type" value="Genomic_DNA"/>
</dbReference>
<evidence type="ECO:0008006" key="5">
    <source>
        <dbReference type="Google" id="ProtNLM"/>
    </source>
</evidence>
<dbReference type="Pfam" id="PF10442">
    <property type="entry name" value="FIST_C"/>
    <property type="match status" value="1"/>
</dbReference>
<keyword evidence="4" id="KW-1185">Reference proteome</keyword>
<feature type="domain" description="FIST C-domain" evidence="2">
    <location>
        <begin position="228"/>
        <end position="366"/>
    </location>
</feature>
<reference evidence="4" key="1">
    <citation type="submission" date="2009-09" db="EMBL/GenBank/DDBJ databases">
        <title>The complete chromosome of Desulfohalobium retbaense DSM 5692.</title>
        <authorList>
            <consortium name="US DOE Joint Genome Institute (JGI-PGF)"/>
            <person name="Lucas S."/>
            <person name="Copeland A."/>
            <person name="Lapidus A."/>
            <person name="Glavina del Rio T."/>
            <person name="Dalin E."/>
            <person name="Tice H."/>
            <person name="Bruce D."/>
            <person name="Goodwin L."/>
            <person name="Pitluck S."/>
            <person name="Kyrpides N."/>
            <person name="Mavromatis K."/>
            <person name="Ivanova N."/>
            <person name="Mikhailova N."/>
            <person name="Munk A.C."/>
            <person name="Brettin T."/>
            <person name="Detter J.C."/>
            <person name="Han C."/>
            <person name="Tapia R."/>
            <person name="Larimer F."/>
            <person name="Land M."/>
            <person name="Hauser L."/>
            <person name="Markowitz V."/>
            <person name="Cheng J.-F."/>
            <person name="Hugenholtz P."/>
            <person name="Woyke T."/>
            <person name="Wu D."/>
            <person name="Spring S."/>
            <person name="Klenk H.-P."/>
            <person name="Eisen J.A."/>
        </authorList>
    </citation>
    <scope>NUCLEOTIDE SEQUENCE [LARGE SCALE GENOMIC DNA]</scope>
    <source>
        <strain evidence="4">DSM 5692</strain>
    </source>
</reference>
<dbReference type="Pfam" id="PF08495">
    <property type="entry name" value="FIST"/>
    <property type="match status" value="1"/>
</dbReference>
<proteinExistence type="predicted"/>
<gene>
    <name evidence="3" type="ordered locus">Dret_2305</name>
</gene>
<dbReference type="InterPro" id="IPR013702">
    <property type="entry name" value="FIST_domain_N"/>
</dbReference>